<protein>
    <recommendedName>
        <fullName evidence="4">Glycosyltransferase RgtA/B/C/D-like domain-containing protein</fullName>
    </recommendedName>
</protein>
<feature type="transmembrane region" description="Helical" evidence="1">
    <location>
        <begin position="400"/>
        <end position="420"/>
    </location>
</feature>
<feature type="transmembrane region" description="Helical" evidence="1">
    <location>
        <begin position="348"/>
        <end position="371"/>
    </location>
</feature>
<dbReference type="EMBL" id="JAYGHX010000002">
    <property type="protein sequence ID" value="MEA5390459.1"/>
    <property type="molecule type" value="Genomic_DNA"/>
</dbReference>
<feature type="transmembrane region" description="Helical" evidence="1">
    <location>
        <begin position="194"/>
        <end position="216"/>
    </location>
</feature>
<keyword evidence="1" id="KW-0472">Membrane</keyword>
<proteinExistence type="predicted"/>
<feature type="transmembrane region" description="Helical" evidence="1">
    <location>
        <begin position="260"/>
        <end position="281"/>
    </location>
</feature>
<sequence>MKAPLLRVPAVPLPLLPVLLLPVLVAIGMVVGYLHDPGALWRDPYHDRNSHLSFGLGLALALRSGDLGGLLHDLALPSVWPPLHGLLLGGLLAVLGPDHRFAVLPSIAGWLLAVLGLWPLCRAVGKDPVAGDAAGGIAVALAVGSPAFRLLGSDVMLEGLGAGLTVWVLWACLRRRWTLLALLLSLLFLEKYNYWAMVLVAIAAATVPSGWPAALWRALEALPWRRPLGDPCLLSGVALATASALLPLDPPRVLAWGPLRVTLLPSSLIAIAMGFLVLAAARAWRDRGPGVDLAIGHAGRVLWLGHGLPVAFWMMVPGKLAALLWFLGPANRNPALAMGWTERLSLQWQGFAQAFHGGPAVALPVLLLAVWGARRSSLLAWFAGVGMAALLLHPQQQMRFQATVLPAVWALAGLGAGALVQGMGARWLRRTPLLALLLGMALLASPDPAHTHGAAIRRPDAPRDLSLAAAWADVDPDPGGVLALTSIGRTQLVEWTVRESCRCRVPILQPSLVTLPDRASVLAAMERTLAETPARSLLTVHLAAPYPLPGLLTRDPDALGAALEGALARQNRFVGVRSLPPSDQGARVEIWSMVPGAPVPARPRGRFLAESVTAGQGILAAALLLLPRTRGDEEA</sequence>
<keyword evidence="3" id="KW-1185">Reference proteome</keyword>
<evidence type="ECO:0008006" key="4">
    <source>
        <dbReference type="Google" id="ProtNLM"/>
    </source>
</evidence>
<feature type="transmembrane region" description="Helical" evidence="1">
    <location>
        <begin position="378"/>
        <end position="394"/>
    </location>
</feature>
<gene>
    <name evidence="2" type="ORF">VB738_04200</name>
</gene>
<organism evidence="2 3">
    <name type="scientific">Cyanobium gracile UHCC 0139</name>
    <dbReference type="NCBI Taxonomy" id="3110308"/>
    <lineage>
        <taxon>Bacteria</taxon>
        <taxon>Bacillati</taxon>
        <taxon>Cyanobacteriota</taxon>
        <taxon>Cyanophyceae</taxon>
        <taxon>Synechococcales</taxon>
        <taxon>Prochlorococcaceae</taxon>
        <taxon>Cyanobium</taxon>
    </lineage>
</organism>
<comment type="caution">
    <text evidence="2">The sequence shown here is derived from an EMBL/GenBank/DDBJ whole genome shotgun (WGS) entry which is preliminary data.</text>
</comment>
<feature type="transmembrane region" description="Helical" evidence="1">
    <location>
        <begin position="301"/>
        <end position="328"/>
    </location>
</feature>
<evidence type="ECO:0000313" key="2">
    <source>
        <dbReference type="EMBL" id="MEA5390459.1"/>
    </source>
</evidence>
<accession>A0ABU5RRU1</accession>
<evidence type="ECO:0000256" key="1">
    <source>
        <dbReference type="SAM" id="Phobius"/>
    </source>
</evidence>
<feature type="transmembrane region" description="Helical" evidence="1">
    <location>
        <begin position="74"/>
        <end position="95"/>
    </location>
</feature>
<keyword evidence="1" id="KW-0812">Transmembrane</keyword>
<keyword evidence="1" id="KW-1133">Transmembrane helix</keyword>
<reference evidence="2 3" key="1">
    <citation type="submission" date="2023-12" db="EMBL/GenBank/DDBJ databases">
        <title>Baltic Sea Cyanobacteria.</title>
        <authorList>
            <person name="Delbaje E."/>
            <person name="Fewer D.P."/>
            <person name="Shishido T.K."/>
        </authorList>
    </citation>
    <scope>NUCLEOTIDE SEQUENCE [LARGE SCALE GENOMIC DNA]</scope>
    <source>
        <strain evidence="2 3">UHCC 0139</strain>
    </source>
</reference>
<dbReference type="Proteomes" id="UP001304461">
    <property type="component" value="Unassembled WGS sequence"/>
</dbReference>
<dbReference type="RefSeq" id="WP_323304562.1">
    <property type="nucleotide sequence ID" value="NZ_JAYGHX010000002.1"/>
</dbReference>
<name>A0ABU5RRU1_9CYAN</name>
<feature type="transmembrane region" description="Helical" evidence="1">
    <location>
        <begin position="102"/>
        <end position="121"/>
    </location>
</feature>
<evidence type="ECO:0000313" key="3">
    <source>
        <dbReference type="Proteomes" id="UP001304461"/>
    </source>
</evidence>
<feature type="transmembrane region" description="Helical" evidence="1">
    <location>
        <begin position="12"/>
        <end position="34"/>
    </location>
</feature>